<name>A0ABV0QP69_9TELE</name>
<organism evidence="1 2">
    <name type="scientific">Xenoophorus captivus</name>
    <dbReference type="NCBI Taxonomy" id="1517983"/>
    <lineage>
        <taxon>Eukaryota</taxon>
        <taxon>Metazoa</taxon>
        <taxon>Chordata</taxon>
        <taxon>Craniata</taxon>
        <taxon>Vertebrata</taxon>
        <taxon>Euteleostomi</taxon>
        <taxon>Actinopterygii</taxon>
        <taxon>Neopterygii</taxon>
        <taxon>Teleostei</taxon>
        <taxon>Neoteleostei</taxon>
        <taxon>Acanthomorphata</taxon>
        <taxon>Ovalentaria</taxon>
        <taxon>Atherinomorphae</taxon>
        <taxon>Cyprinodontiformes</taxon>
        <taxon>Goodeidae</taxon>
        <taxon>Xenoophorus</taxon>
    </lineage>
</organism>
<keyword evidence="2" id="KW-1185">Reference proteome</keyword>
<dbReference type="Proteomes" id="UP001434883">
    <property type="component" value="Unassembled WGS sequence"/>
</dbReference>
<protein>
    <submittedName>
        <fullName evidence="1">Uncharacterized protein</fullName>
    </submittedName>
</protein>
<gene>
    <name evidence="1" type="ORF">XENOCAPTIV_000987</name>
</gene>
<accession>A0ABV0QP69</accession>
<evidence type="ECO:0000313" key="1">
    <source>
        <dbReference type="EMBL" id="MEQ2197621.1"/>
    </source>
</evidence>
<evidence type="ECO:0000313" key="2">
    <source>
        <dbReference type="Proteomes" id="UP001434883"/>
    </source>
</evidence>
<sequence>MGLVVSAESHFVVVPDETHHCRVVRVLNEMVGSELAQQSWVIRVKSSGLSTHPGGEPVLRKMTLEMFLPTLTDWDLSVRNSSSQLRKGRERIFWGPPRGQVEE</sequence>
<reference evidence="1 2" key="1">
    <citation type="submission" date="2021-06" db="EMBL/GenBank/DDBJ databases">
        <authorList>
            <person name="Palmer J.M."/>
        </authorList>
    </citation>
    <scope>NUCLEOTIDE SEQUENCE [LARGE SCALE GENOMIC DNA]</scope>
    <source>
        <strain evidence="1 2">XC_2019</strain>
        <tissue evidence="1">Muscle</tissue>
    </source>
</reference>
<dbReference type="EMBL" id="JAHRIN010017896">
    <property type="protein sequence ID" value="MEQ2197621.1"/>
    <property type="molecule type" value="Genomic_DNA"/>
</dbReference>
<proteinExistence type="predicted"/>
<comment type="caution">
    <text evidence="1">The sequence shown here is derived from an EMBL/GenBank/DDBJ whole genome shotgun (WGS) entry which is preliminary data.</text>
</comment>